<feature type="region of interest" description="Disordered" evidence="11">
    <location>
        <begin position="558"/>
        <end position="581"/>
    </location>
</feature>
<keyword evidence="10 12" id="KW-0472">Membrane</keyword>
<dbReference type="CDD" id="cd06225">
    <property type="entry name" value="HAMP"/>
    <property type="match status" value="1"/>
</dbReference>
<dbReference type="SUPFAM" id="SSF47384">
    <property type="entry name" value="Homodimeric domain of signal transducing histidine kinase"/>
    <property type="match status" value="1"/>
</dbReference>
<dbReference type="InterPro" id="IPR003594">
    <property type="entry name" value="HATPase_dom"/>
</dbReference>
<sequence>MAETEARKTIKPSFWRSLIARLIGLNMLGLLVLVGGFLMFQESRQLLTNAYRQSLETQANLIAGTLAPTAQADNPFQFFEPSIVNRLLQNGGRSDWQLRDAEAVLARARLVSNSRLRLYARNGRLVLDSAHMDRSARVISKTLPPMPNNDSMPGMVQGWMTGLASLWRDPTPLLSEINAADGLRLAEVARALRGQPASAQRQSEEGGDILTVAVPVQGYRAIVGALMVSTRPGEIDALLAEERRLIFQLSAIALAVNIITSLLLAATMVVPVRKLAAAMRGFGGAAPSLPGLETIPDMSHRRDEIGELSGALRDMTDRLLARINTIDRFAADVAHELKNPLTSLHSAVQTLDQAQDKSRSDDHAQLMAIIHNDVNRLNRLISDISKATRLDAELSLEPSAPFDLSALAGELVTALSDGFESDNKVTLVARTDTPYPVLGQKPRIAQIIDNLLTNAVSFTPAGGRVFLTTQQRDGQALLLIADEGPGLAADTQEKIFDRFYTDRSKQPEASNSKLGHSGLGLSISRQIARAHGGELIADNRPDGTGAYFTLSLPLAEAAPRRRRGEKEVNKEADRTVGDINE</sequence>
<dbReference type="InterPro" id="IPR036097">
    <property type="entry name" value="HisK_dim/P_sf"/>
</dbReference>
<dbReference type="Gene3D" id="3.30.565.10">
    <property type="entry name" value="Histidine kinase-like ATPase, C-terminal domain"/>
    <property type="match status" value="1"/>
</dbReference>
<name>A0A937HI12_9PROT</name>
<dbReference type="PANTHER" id="PTHR45436:SF5">
    <property type="entry name" value="SENSOR HISTIDINE KINASE TRCS"/>
    <property type="match status" value="1"/>
</dbReference>
<evidence type="ECO:0000256" key="5">
    <source>
        <dbReference type="ARBA" id="ARBA00022679"/>
    </source>
</evidence>
<feature type="transmembrane region" description="Helical" evidence="12">
    <location>
        <begin position="18"/>
        <end position="40"/>
    </location>
</feature>
<dbReference type="EC" id="2.7.13.3" evidence="3"/>
<keyword evidence="5" id="KW-0808">Transferase</keyword>
<dbReference type="PROSITE" id="PS50109">
    <property type="entry name" value="HIS_KIN"/>
    <property type="match status" value="1"/>
</dbReference>
<dbReference type="AlphaFoldDB" id="A0A937HI12"/>
<comment type="caution">
    <text evidence="15">The sequence shown here is derived from an EMBL/GenBank/DDBJ whole genome shotgun (WGS) entry which is preliminary data.</text>
</comment>
<keyword evidence="4" id="KW-0597">Phosphoprotein</keyword>
<reference evidence="15" key="1">
    <citation type="submission" date="2020-10" db="EMBL/GenBank/DDBJ databases">
        <title>Microbiome of the Black Sea water column analyzed by genome centric metagenomics.</title>
        <authorList>
            <person name="Cabello-Yeves P.J."/>
            <person name="Callieri C."/>
            <person name="Picazo A."/>
            <person name="Mehrshad M."/>
            <person name="Haro-Moreno J.M."/>
            <person name="Roda-Garcia J."/>
            <person name="Dzembekova N."/>
            <person name="Slabakova V."/>
            <person name="Slabakova N."/>
            <person name="Moncheva S."/>
            <person name="Rodriguez-Valera F."/>
        </authorList>
    </citation>
    <scope>NUCLEOTIDE SEQUENCE</scope>
    <source>
        <strain evidence="15">BS307-5m-G5</strain>
    </source>
</reference>
<organism evidence="15 16">
    <name type="scientific">PS1 clade bacterium</name>
    <dbReference type="NCBI Taxonomy" id="2175152"/>
    <lineage>
        <taxon>Bacteria</taxon>
        <taxon>Pseudomonadati</taxon>
        <taxon>Pseudomonadota</taxon>
        <taxon>Alphaproteobacteria</taxon>
        <taxon>PS1 clade</taxon>
    </lineage>
</organism>
<comment type="subcellular location">
    <subcellularLocation>
        <location evidence="2">Membrane</location>
    </subcellularLocation>
</comment>
<dbReference type="EMBL" id="JADHOK010000041">
    <property type="protein sequence ID" value="MBL6761842.1"/>
    <property type="molecule type" value="Genomic_DNA"/>
</dbReference>
<dbReference type="SMART" id="SM00388">
    <property type="entry name" value="HisKA"/>
    <property type="match status" value="1"/>
</dbReference>
<accession>A0A937HI12</accession>
<dbReference type="InterPro" id="IPR036890">
    <property type="entry name" value="HATPase_C_sf"/>
</dbReference>
<dbReference type="GO" id="GO:0016020">
    <property type="term" value="C:membrane"/>
    <property type="evidence" value="ECO:0007669"/>
    <property type="project" value="UniProtKB-SubCell"/>
</dbReference>
<dbReference type="Proteomes" id="UP000785783">
    <property type="component" value="Unassembled WGS sequence"/>
</dbReference>
<keyword evidence="8 12" id="KW-1133">Transmembrane helix</keyword>
<evidence type="ECO:0000313" key="15">
    <source>
        <dbReference type="EMBL" id="MBL6761842.1"/>
    </source>
</evidence>
<dbReference type="Pfam" id="PF02518">
    <property type="entry name" value="HATPase_c"/>
    <property type="match status" value="1"/>
</dbReference>
<evidence type="ECO:0000259" key="13">
    <source>
        <dbReference type="PROSITE" id="PS50109"/>
    </source>
</evidence>
<dbReference type="PRINTS" id="PR00344">
    <property type="entry name" value="BCTRLSENSOR"/>
</dbReference>
<evidence type="ECO:0000259" key="14">
    <source>
        <dbReference type="PROSITE" id="PS50885"/>
    </source>
</evidence>
<dbReference type="Pfam" id="PF00512">
    <property type="entry name" value="HisKA"/>
    <property type="match status" value="1"/>
</dbReference>
<evidence type="ECO:0000256" key="6">
    <source>
        <dbReference type="ARBA" id="ARBA00022692"/>
    </source>
</evidence>
<dbReference type="InterPro" id="IPR003660">
    <property type="entry name" value="HAMP_dom"/>
</dbReference>
<gene>
    <name evidence="15" type="ORF">ISQ19_04010</name>
</gene>
<dbReference type="Pfam" id="PF13755">
    <property type="entry name" value="Sensor_TM1"/>
    <property type="match status" value="1"/>
</dbReference>
<keyword evidence="9" id="KW-0902">Two-component regulatory system</keyword>
<evidence type="ECO:0000313" key="16">
    <source>
        <dbReference type="Proteomes" id="UP000785783"/>
    </source>
</evidence>
<evidence type="ECO:0000256" key="12">
    <source>
        <dbReference type="SAM" id="Phobius"/>
    </source>
</evidence>
<evidence type="ECO:0000256" key="10">
    <source>
        <dbReference type="ARBA" id="ARBA00023136"/>
    </source>
</evidence>
<evidence type="ECO:0000256" key="4">
    <source>
        <dbReference type="ARBA" id="ARBA00022553"/>
    </source>
</evidence>
<dbReference type="GO" id="GO:0000155">
    <property type="term" value="F:phosphorelay sensor kinase activity"/>
    <property type="evidence" value="ECO:0007669"/>
    <property type="project" value="InterPro"/>
</dbReference>
<dbReference type="InterPro" id="IPR005467">
    <property type="entry name" value="His_kinase_dom"/>
</dbReference>
<feature type="domain" description="Histidine kinase" evidence="13">
    <location>
        <begin position="332"/>
        <end position="556"/>
    </location>
</feature>
<dbReference type="InterPro" id="IPR025919">
    <property type="entry name" value="Stimulus_sens_dom"/>
</dbReference>
<feature type="compositionally biased region" description="Basic and acidic residues" evidence="11">
    <location>
        <begin position="564"/>
        <end position="581"/>
    </location>
</feature>
<keyword evidence="6 12" id="KW-0812">Transmembrane</keyword>
<dbReference type="InterPro" id="IPR025908">
    <property type="entry name" value="Sensor_TM1"/>
</dbReference>
<dbReference type="Gene3D" id="6.10.340.10">
    <property type="match status" value="1"/>
</dbReference>
<dbReference type="SUPFAM" id="SSF55874">
    <property type="entry name" value="ATPase domain of HSP90 chaperone/DNA topoisomerase II/histidine kinase"/>
    <property type="match status" value="1"/>
</dbReference>
<dbReference type="Gene3D" id="1.10.287.130">
    <property type="match status" value="1"/>
</dbReference>
<proteinExistence type="predicted"/>
<evidence type="ECO:0000256" key="7">
    <source>
        <dbReference type="ARBA" id="ARBA00022777"/>
    </source>
</evidence>
<evidence type="ECO:0000256" key="3">
    <source>
        <dbReference type="ARBA" id="ARBA00012438"/>
    </source>
</evidence>
<feature type="transmembrane region" description="Helical" evidence="12">
    <location>
        <begin position="245"/>
        <end position="270"/>
    </location>
</feature>
<keyword evidence="7" id="KW-0418">Kinase</keyword>
<dbReference type="SMART" id="SM00387">
    <property type="entry name" value="HATPase_c"/>
    <property type="match status" value="1"/>
</dbReference>
<dbReference type="SMART" id="SM00304">
    <property type="entry name" value="HAMP"/>
    <property type="match status" value="1"/>
</dbReference>
<evidence type="ECO:0000256" key="8">
    <source>
        <dbReference type="ARBA" id="ARBA00022989"/>
    </source>
</evidence>
<protein>
    <recommendedName>
        <fullName evidence="3">histidine kinase</fullName>
        <ecNumber evidence="3">2.7.13.3</ecNumber>
    </recommendedName>
</protein>
<evidence type="ECO:0000256" key="1">
    <source>
        <dbReference type="ARBA" id="ARBA00000085"/>
    </source>
</evidence>
<dbReference type="InterPro" id="IPR003661">
    <property type="entry name" value="HisK_dim/P_dom"/>
</dbReference>
<feature type="domain" description="HAMP" evidence="14">
    <location>
        <begin position="266"/>
        <end position="324"/>
    </location>
</feature>
<dbReference type="InterPro" id="IPR004358">
    <property type="entry name" value="Sig_transdc_His_kin-like_C"/>
</dbReference>
<evidence type="ECO:0000256" key="11">
    <source>
        <dbReference type="SAM" id="MobiDB-lite"/>
    </source>
</evidence>
<dbReference type="InterPro" id="IPR050428">
    <property type="entry name" value="TCS_sensor_his_kinase"/>
</dbReference>
<dbReference type="CDD" id="cd00082">
    <property type="entry name" value="HisKA"/>
    <property type="match status" value="1"/>
</dbReference>
<evidence type="ECO:0000256" key="2">
    <source>
        <dbReference type="ARBA" id="ARBA00004370"/>
    </source>
</evidence>
<dbReference type="Pfam" id="PF13756">
    <property type="entry name" value="Stimulus_sens_1"/>
    <property type="match status" value="1"/>
</dbReference>
<dbReference type="PROSITE" id="PS50885">
    <property type="entry name" value="HAMP"/>
    <property type="match status" value="1"/>
</dbReference>
<comment type="catalytic activity">
    <reaction evidence="1">
        <text>ATP + protein L-histidine = ADP + protein N-phospho-L-histidine.</text>
        <dbReference type="EC" id="2.7.13.3"/>
    </reaction>
</comment>
<dbReference type="CDD" id="cd00075">
    <property type="entry name" value="HATPase"/>
    <property type="match status" value="1"/>
</dbReference>
<evidence type="ECO:0000256" key="9">
    <source>
        <dbReference type="ARBA" id="ARBA00023012"/>
    </source>
</evidence>
<dbReference type="PANTHER" id="PTHR45436">
    <property type="entry name" value="SENSOR HISTIDINE KINASE YKOH"/>
    <property type="match status" value="1"/>
</dbReference>